<keyword evidence="2" id="KW-0812">Transmembrane</keyword>
<dbReference type="EMBL" id="QMIG01000002">
    <property type="protein sequence ID" value="RAW18114.1"/>
    <property type="molecule type" value="Genomic_DNA"/>
</dbReference>
<proteinExistence type="predicted"/>
<name>A0A329R0G6_9ACTN</name>
<feature type="transmembrane region" description="Helical" evidence="2">
    <location>
        <begin position="12"/>
        <end position="32"/>
    </location>
</feature>
<keyword evidence="2" id="KW-1133">Transmembrane helix</keyword>
<reference evidence="3 4" key="1">
    <citation type="submission" date="2018-06" db="EMBL/GenBank/DDBJ databases">
        <title>Phytoactinopolyspora halophila sp. nov., a novel halophilic actinomycete isolated from a saline soil in China.</title>
        <authorList>
            <person name="Tang S.-K."/>
        </authorList>
    </citation>
    <scope>NUCLEOTIDE SEQUENCE [LARGE SCALE GENOMIC DNA]</scope>
    <source>
        <strain evidence="3 4">YIM 96934</strain>
    </source>
</reference>
<keyword evidence="2" id="KW-0472">Membrane</keyword>
<keyword evidence="4" id="KW-1185">Reference proteome</keyword>
<comment type="caution">
    <text evidence="3">The sequence shown here is derived from an EMBL/GenBank/DDBJ whole genome shotgun (WGS) entry which is preliminary data.</text>
</comment>
<dbReference type="AlphaFoldDB" id="A0A329R0G6"/>
<feature type="transmembrane region" description="Helical" evidence="2">
    <location>
        <begin position="87"/>
        <end position="105"/>
    </location>
</feature>
<feature type="transmembrane region" description="Helical" evidence="2">
    <location>
        <begin position="52"/>
        <end position="75"/>
    </location>
</feature>
<sequence length="194" mass="20256">MSSNFDVRALPLYRQIALFGGTLLFIALFFPWVRASTDLGGLGDVSASANGWNGIGVLVGVLVLLLVTWEALRIFGIAEQVKVKHDLVTAGLAGLTVLFGLIQFIRSLTYGPSGLQVSGISFGPHIGAFLIIILSVGLGYAAFMAFQAAGGSEALKEAQSQLKGDESRNPADSGETPPPPSASDTSGSDEESTR</sequence>
<evidence type="ECO:0000256" key="2">
    <source>
        <dbReference type="SAM" id="Phobius"/>
    </source>
</evidence>
<gene>
    <name evidence="3" type="ORF">DPM12_04625</name>
</gene>
<protein>
    <submittedName>
        <fullName evidence="3">Uncharacterized protein</fullName>
    </submittedName>
</protein>
<evidence type="ECO:0000256" key="1">
    <source>
        <dbReference type="SAM" id="MobiDB-lite"/>
    </source>
</evidence>
<feature type="transmembrane region" description="Helical" evidence="2">
    <location>
        <begin position="125"/>
        <end position="146"/>
    </location>
</feature>
<organism evidence="3 4">
    <name type="scientific">Phytoactinopolyspora halophila</name>
    <dbReference type="NCBI Taxonomy" id="1981511"/>
    <lineage>
        <taxon>Bacteria</taxon>
        <taxon>Bacillati</taxon>
        <taxon>Actinomycetota</taxon>
        <taxon>Actinomycetes</taxon>
        <taxon>Jiangellales</taxon>
        <taxon>Jiangellaceae</taxon>
        <taxon>Phytoactinopolyspora</taxon>
    </lineage>
</organism>
<dbReference type="RefSeq" id="WP_112257070.1">
    <property type="nucleotide sequence ID" value="NZ_QMIG01000002.1"/>
</dbReference>
<accession>A0A329R0G6</accession>
<dbReference type="OrthoDB" id="10015825at2"/>
<evidence type="ECO:0000313" key="3">
    <source>
        <dbReference type="EMBL" id="RAW18114.1"/>
    </source>
</evidence>
<evidence type="ECO:0000313" key="4">
    <source>
        <dbReference type="Proteomes" id="UP000250462"/>
    </source>
</evidence>
<feature type="region of interest" description="Disordered" evidence="1">
    <location>
        <begin position="157"/>
        <end position="194"/>
    </location>
</feature>
<dbReference type="Proteomes" id="UP000250462">
    <property type="component" value="Unassembled WGS sequence"/>
</dbReference>